<organism evidence="11 12">
    <name type="scientific">Roseofilum capinflatum BLCC-M114</name>
    <dbReference type="NCBI Taxonomy" id="3022440"/>
    <lineage>
        <taxon>Bacteria</taxon>
        <taxon>Bacillati</taxon>
        <taxon>Cyanobacteriota</taxon>
        <taxon>Cyanophyceae</taxon>
        <taxon>Desertifilales</taxon>
        <taxon>Desertifilaceae</taxon>
        <taxon>Roseofilum</taxon>
        <taxon>Roseofilum capinflatum</taxon>
    </lineage>
</organism>
<feature type="domain" description="CobQ/CobB/MinD/ParA nucleotide binding" evidence="9">
    <location>
        <begin position="3"/>
        <end position="193"/>
    </location>
</feature>
<dbReference type="PANTHER" id="PTHR43873:SF1">
    <property type="entry name" value="COBYRINATE A,C-DIAMIDE SYNTHASE"/>
    <property type="match status" value="1"/>
</dbReference>
<comment type="caution">
    <text evidence="11">The sequence shown here is derived from an EMBL/GenBank/DDBJ whole genome shotgun (WGS) entry which is preliminary data.</text>
</comment>
<dbReference type="Pfam" id="PF07685">
    <property type="entry name" value="GATase_3"/>
    <property type="match status" value="1"/>
</dbReference>
<evidence type="ECO:0000259" key="9">
    <source>
        <dbReference type="Pfam" id="PF01656"/>
    </source>
</evidence>
<dbReference type="CDD" id="cd05388">
    <property type="entry name" value="CobB_N"/>
    <property type="match status" value="1"/>
</dbReference>
<dbReference type="Gene3D" id="3.40.50.300">
    <property type="entry name" value="P-loop containing nucleotide triphosphate hydrolases"/>
    <property type="match status" value="2"/>
</dbReference>
<dbReference type="NCBIfam" id="NF002204">
    <property type="entry name" value="PRK01077.1"/>
    <property type="match status" value="1"/>
</dbReference>
<accession>A0ABT7BEH3</accession>
<comment type="cofactor">
    <cofactor evidence="1 7">
        <name>Mg(2+)</name>
        <dbReference type="ChEBI" id="CHEBI:18420"/>
    </cofactor>
</comment>
<dbReference type="SUPFAM" id="SSF52317">
    <property type="entry name" value="Class I glutamine amidotransferase-like"/>
    <property type="match status" value="1"/>
</dbReference>
<dbReference type="NCBIfam" id="TIGR00379">
    <property type="entry name" value="cobB"/>
    <property type="match status" value="1"/>
</dbReference>
<evidence type="ECO:0000256" key="2">
    <source>
        <dbReference type="ARBA" id="ARBA00022598"/>
    </source>
</evidence>
<evidence type="ECO:0000313" key="12">
    <source>
        <dbReference type="Proteomes" id="UP001235849"/>
    </source>
</evidence>
<evidence type="ECO:0000256" key="6">
    <source>
        <dbReference type="ARBA" id="ARBA00022962"/>
    </source>
</evidence>
<proteinExistence type="inferred from homology"/>
<feature type="domain" description="CobB/CobQ-like glutamine amidotransferase" evidence="10">
    <location>
        <begin position="280"/>
        <end position="475"/>
    </location>
</feature>
<keyword evidence="3 7" id="KW-0547">Nucleotide-binding</keyword>
<keyword evidence="2 7" id="KW-0436">Ligase</keyword>
<keyword evidence="7" id="KW-0169">Cobalamin biosynthesis</keyword>
<evidence type="ECO:0000256" key="8">
    <source>
        <dbReference type="SAM" id="MobiDB-lite"/>
    </source>
</evidence>
<feature type="region of interest" description="Disordered" evidence="8">
    <location>
        <begin position="238"/>
        <end position="258"/>
    </location>
</feature>
<reference evidence="11 12" key="1">
    <citation type="submission" date="2023-01" db="EMBL/GenBank/DDBJ databases">
        <title>Novel diversity within Roseofilum (Cyanobacteria; Desertifilaceae) from marine benthic mats with descriptions of four novel species.</title>
        <authorList>
            <person name="Wang Y."/>
            <person name="Berthold D.E."/>
            <person name="Hu J."/>
            <person name="Lefler F.W."/>
            <person name="Laughinghouse H.D. IV."/>
        </authorList>
    </citation>
    <scope>NUCLEOTIDE SEQUENCE [LARGE SCALE GENOMIC DNA]</scope>
    <source>
        <strain evidence="11 12">BLCC-M114</strain>
    </source>
</reference>
<comment type="function">
    <text evidence="7">Catalyzes the ATP-dependent amidation of the two carboxylate groups at positions a and c of cobyrinate, using either L-glutamine or ammonia as the nitrogen source.</text>
</comment>
<evidence type="ECO:0000313" key="11">
    <source>
        <dbReference type="EMBL" id="MDJ1177187.1"/>
    </source>
</evidence>
<feature type="site" description="Increases nucleophilicity of active site Cys" evidence="7">
    <location>
        <position position="470"/>
    </location>
</feature>
<comment type="domain">
    <text evidence="7">Comprises of two domains. The C-terminal domain contains the binding site for glutamine and catalyzes the hydrolysis of this substrate to glutamate and ammonia. The N-terminal domain is anticipated to bind ATP and cobyrinate and catalyzes the ultimate synthesis of the diamide product. The ammonia produced via the glutaminase domain is probably translocated to the adjacent domain via a molecular tunnel, where it reacts with an activated intermediate.</text>
</comment>
<keyword evidence="12" id="KW-1185">Reference proteome</keyword>
<dbReference type="Pfam" id="PF01656">
    <property type="entry name" value="CbiA"/>
    <property type="match status" value="1"/>
</dbReference>
<dbReference type="CDD" id="cd03130">
    <property type="entry name" value="GATase1_CobB"/>
    <property type="match status" value="1"/>
</dbReference>
<dbReference type="EMBL" id="JAQOSO010000120">
    <property type="protein sequence ID" value="MDJ1177187.1"/>
    <property type="molecule type" value="Genomic_DNA"/>
</dbReference>
<keyword evidence="5 7" id="KW-0460">Magnesium</keyword>
<evidence type="ECO:0000256" key="7">
    <source>
        <dbReference type="HAMAP-Rule" id="MF_00027"/>
    </source>
</evidence>
<name>A0ABT7BEH3_9CYAN</name>
<evidence type="ECO:0000256" key="3">
    <source>
        <dbReference type="ARBA" id="ARBA00022741"/>
    </source>
</evidence>
<dbReference type="HAMAP" id="MF_00027">
    <property type="entry name" value="CobB_CbiA"/>
    <property type="match status" value="1"/>
</dbReference>
<dbReference type="InterPro" id="IPR029062">
    <property type="entry name" value="Class_I_gatase-like"/>
</dbReference>
<evidence type="ECO:0000256" key="1">
    <source>
        <dbReference type="ARBA" id="ARBA00001946"/>
    </source>
</evidence>
<dbReference type="SUPFAM" id="SSF52540">
    <property type="entry name" value="P-loop containing nucleoside triphosphate hydrolases"/>
    <property type="match status" value="1"/>
</dbReference>
<comment type="similarity">
    <text evidence="7">Belongs to the CobB/CbiA family.</text>
</comment>
<keyword evidence="4 7" id="KW-0067">ATP-binding</keyword>
<evidence type="ECO:0000259" key="10">
    <source>
        <dbReference type="Pfam" id="PF07685"/>
    </source>
</evidence>
<sequence>MGLIIAGDRSGVGKTTITLALLASLREQGVSVQSFKVGPDYIDPMFHTYITGRPCRNLDPVLTSPVWVQSSYFYHRQRADCAVVEGVMGLFDGLPYNSYPNDPFFGSTAHVAKLLNLPVMLVLDCGRMSNSVAAIAHGFKTFDPSLNLAGIVLNRVGSSRHQQYLEAALEPLNLPILGVFPRQTQITIPDRHLGLIPTAELPDLNRILDRLAHLGKHHFNWQKLQQFLKVPLSKGDLGGSNAPDKNTAQSQASNPSTPTLFPIPYSLFPSAERDKPKVRLAIAQDPAFSFYYADNLDLLQNLGAELVPWSPLGDRTLPPNIDGLYFGGGFPEVFAEQLAENQPARTAIYQAILRGMPTYAECGGLMVLCQSITSFEGKTWEMIGILPADVTMEKKLTLGYRQATVVNDSPLVEAGTTLQGHEFHRSQLTPPFPRGEENTLPLFQLKGYDRHKLPVSEGWQIYNLHASYLHLHWGDRLDIPRRFVQKMLAIREGSRGR</sequence>
<protein>
    <recommendedName>
        <fullName evidence="7">Cobyrinate a,c-diamide synthase</fullName>
        <ecNumber evidence="7">6.3.5.11</ecNumber>
    </recommendedName>
    <alternativeName>
        <fullName evidence="7">Cobyrinic acid a,c-diamide synthetase</fullName>
    </alternativeName>
</protein>
<dbReference type="Gene3D" id="3.40.50.880">
    <property type="match status" value="1"/>
</dbReference>
<dbReference type="EC" id="6.3.5.11" evidence="7"/>
<dbReference type="InterPro" id="IPR004484">
    <property type="entry name" value="CbiA/CobB_synth"/>
</dbReference>
<dbReference type="PANTHER" id="PTHR43873">
    <property type="entry name" value="COBYRINATE A,C-DIAMIDE SYNTHASE"/>
    <property type="match status" value="1"/>
</dbReference>
<dbReference type="InterPro" id="IPR027417">
    <property type="entry name" value="P-loop_NTPase"/>
</dbReference>
<dbReference type="PROSITE" id="PS51274">
    <property type="entry name" value="GATASE_COBBQ"/>
    <property type="match status" value="1"/>
</dbReference>
<comment type="pathway">
    <text evidence="7">Cofactor biosynthesis; adenosylcobalamin biosynthesis; cob(II)yrinate a,c-diamide from sirohydrochlorin (anaerobic route): step 10/10.</text>
</comment>
<keyword evidence="6 7" id="KW-0315">Glutamine amidotransferase</keyword>
<dbReference type="RefSeq" id="WP_283769430.1">
    <property type="nucleotide sequence ID" value="NZ_JAQOSO010000120.1"/>
</dbReference>
<feature type="compositionally biased region" description="Polar residues" evidence="8">
    <location>
        <begin position="243"/>
        <end position="258"/>
    </location>
</feature>
<comment type="catalytic activity">
    <reaction evidence="7">
        <text>cob(II)yrinate + 2 L-glutamine + 2 ATP + 2 H2O = cob(II)yrinate a,c diamide + 2 L-glutamate + 2 ADP + 2 phosphate + 2 H(+)</text>
        <dbReference type="Rhea" id="RHEA:26289"/>
        <dbReference type="ChEBI" id="CHEBI:15377"/>
        <dbReference type="ChEBI" id="CHEBI:15378"/>
        <dbReference type="ChEBI" id="CHEBI:29985"/>
        <dbReference type="ChEBI" id="CHEBI:30616"/>
        <dbReference type="ChEBI" id="CHEBI:43474"/>
        <dbReference type="ChEBI" id="CHEBI:58359"/>
        <dbReference type="ChEBI" id="CHEBI:58537"/>
        <dbReference type="ChEBI" id="CHEBI:58894"/>
        <dbReference type="ChEBI" id="CHEBI:456216"/>
        <dbReference type="EC" id="6.3.5.11"/>
    </reaction>
</comment>
<feature type="active site" description="Nucleophile" evidence="7">
    <location>
        <position position="362"/>
    </location>
</feature>
<gene>
    <name evidence="7" type="primary">cbiA</name>
    <name evidence="11" type="ORF">PMG25_24130</name>
</gene>
<dbReference type="InterPro" id="IPR002586">
    <property type="entry name" value="CobQ/CobB/MinD/ParA_Nub-bd_dom"/>
</dbReference>
<dbReference type="InterPro" id="IPR011698">
    <property type="entry name" value="GATase_3"/>
</dbReference>
<dbReference type="Proteomes" id="UP001235849">
    <property type="component" value="Unassembled WGS sequence"/>
</dbReference>
<evidence type="ECO:0000256" key="4">
    <source>
        <dbReference type="ARBA" id="ARBA00022840"/>
    </source>
</evidence>
<evidence type="ECO:0000256" key="5">
    <source>
        <dbReference type="ARBA" id="ARBA00022842"/>
    </source>
</evidence>
<comment type="miscellaneous">
    <text evidence="7">The a and c carboxylates of cobyrinate are activated for nucleophilic attack via formation of a phosphorylated intermediate by ATP. CbiA catalyzes first the amidation of the c-carboxylate, and then that of the a-carboxylate.</text>
</comment>